<dbReference type="InterPro" id="IPR011732">
    <property type="entry name" value="Mycoplasma_virulence_signal"/>
</dbReference>
<evidence type="ECO:0000256" key="1">
    <source>
        <dbReference type="SAM" id="Coils"/>
    </source>
</evidence>
<proteinExistence type="predicted"/>
<reference evidence="4" key="1">
    <citation type="submission" date="1999-05" db="EMBL/GenBank/DDBJ databases">
        <title>Identification of a Mycoplasma arthritidis Chromosomal Locus with Potential for Recombination.</title>
        <authorList>
            <person name="Washburn L.R."/>
            <person name="Miller E.J."/>
        </authorList>
    </citation>
    <scope>NUCLEOTIDE SEQUENCE</scope>
    <source>
        <strain evidence="4">158p10p9</strain>
    </source>
</reference>
<accession>Q84IB1</accession>
<feature type="chain" id="PRO_5004298601" evidence="2">
    <location>
        <begin position="23"/>
        <end position="222"/>
    </location>
</feature>
<feature type="signal peptide" evidence="2">
    <location>
        <begin position="1"/>
        <end position="22"/>
    </location>
</feature>
<dbReference type="EMBL" id="AF154924">
    <property type="protein sequence ID" value="AAO20899.1"/>
    <property type="molecule type" value="Genomic_DNA"/>
</dbReference>
<dbReference type="Pfam" id="PF09610">
    <property type="entry name" value="Myco_arth_vir_N"/>
    <property type="match status" value="1"/>
</dbReference>
<evidence type="ECO:0000259" key="3">
    <source>
        <dbReference type="Pfam" id="PF09610"/>
    </source>
</evidence>
<keyword evidence="2" id="KW-0732">Signal</keyword>
<name>Q84IB1_METAT</name>
<sequence length="222" mass="24566">MSHAKKKKIAIIVLASTAALLAAGTVSGVLYAHQSATKRSKNNDKKPEIQDISELEKKIDAIRDSHKQNLKNEAWKILEALKITIRNAKKANNVRDLSQVISDFERLIPLGEGYLAELKKLPEVKTLASELETTINLAKEALEEAKTKLKELQEKEAKLKESAQKLLAEINQALSEVPDAKLPLVPITIQMSGLTRDAKMLIGFAKYGIVTFKSNHPVGLPW</sequence>
<protein>
    <submittedName>
        <fullName evidence="4">Hypothetical nucleotide-binding protein</fullName>
    </submittedName>
</protein>
<feature type="domain" description="Mycoplasma virulence signal" evidence="3">
    <location>
        <begin position="1"/>
        <end position="32"/>
    </location>
</feature>
<dbReference type="NCBIfam" id="TIGR02184">
    <property type="entry name" value="Myco_arth_vir_N"/>
    <property type="match status" value="1"/>
</dbReference>
<evidence type="ECO:0000256" key="2">
    <source>
        <dbReference type="SAM" id="SignalP"/>
    </source>
</evidence>
<feature type="coiled-coil region" evidence="1">
    <location>
        <begin position="124"/>
        <end position="176"/>
    </location>
</feature>
<dbReference type="AlphaFoldDB" id="Q84IB1"/>
<evidence type="ECO:0000313" key="4">
    <source>
        <dbReference type="EMBL" id="AAO20899.1"/>
    </source>
</evidence>
<keyword evidence="1" id="KW-0175">Coiled coil</keyword>
<organism evidence="4">
    <name type="scientific">Metamycoplasma arthritidis</name>
    <name type="common">Mycoplasma arthritidis</name>
    <dbReference type="NCBI Taxonomy" id="2111"/>
    <lineage>
        <taxon>Bacteria</taxon>
        <taxon>Bacillati</taxon>
        <taxon>Mycoplasmatota</taxon>
        <taxon>Mycoplasmoidales</taxon>
        <taxon>Metamycoplasmataceae</taxon>
        <taxon>Metamycoplasma</taxon>
    </lineage>
</organism>